<accession>A0A2M8LCZ6</accession>
<evidence type="ECO:0000256" key="2">
    <source>
        <dbReference type="HAMAP-Rule" id="MF_00048"/>
    </source>
</evidence>
<evidence type="ECO:0000256" key="1">
    <source>
        <dbReference type="ARBA" id="ARBA00006738"/>
    </source>
</evidence>
<dbReference type="SUPFAM" id="SSF52980">
    <property type="entry name" value="Restriction endonuclease-like"/>
    <property type="match status" value="1"/>
</dbReference>
<gene>
    <name evidence="3" type="ORF">COV01_00555</name>
</gene>
<name>A0A2M8LCZ6_9BACT</name>
<sequence>MKRFSSKSQKLGLLGEDIACRYIKSKGFYVIERNYTKKWGEIDIIAQDKAQKLRFIEVKSACLPVRQVSRENIDDISRETSIRPEENMHPKKMERMARTVETYISENDFLGDWQIDLVTVFIDEVGKRAKVKLWEDIVL</sequence>
<dbReference type="PANTHER" id="PTHR34039:SF1">
    <property type="entry name" value="UPF0102 PROTEIN YRAN"/>
    <property type="match status" value="1"/>
</dbReference>
<dbReference type="GO" id="GO:0003676">
    <property type="term" value="F:nucleic acid binding"/>
    <property type="evidence" value="ECO:0007669"/>
    <property type="project" value="InterPro"/>
</dbReference>
<dbReference type="Proteomes" id="UP000228700">
    <property type="component" value="Unassembled WGS sequence"/>
</dbReference>
<reference evidence="4" key="1">
    <citation type="submission" date="2017-09" db="EMBL/GenBank/DDBJ databases">
        <title>Depth-based differentiation of microbial function through sediment-hosted aquifers and enrichment of novel symbionts in the deep terrestrial subsurface.</title>
        <authorList>
            <person name="Probst A.J."/>
            <person name="Ladd B."/>
            <person name="Jarett J.K."/>
            <person name="Geller-Mcgrath D.E."/>
            <person name="Sieber C.M.K."/>
            <person name="Emerson J.B."/>
            <person name="Anantharaman K."/>
            <person name="Thomas B.C."/>
            <person name="Malmstrom R."/>
            <person name="Stieglmeier M."/>
            <person name="Klingl A."/>
            <person name="Woyke T."/>
            <person name="Ryan C.M."/>
            <person name="Banfield J.F."/>
        </authorList>
    </citation>
    <scope>NUCLEOTIDE SEQUENCE [LARGE SCALE GENOMIC DNA]</scope>
</reference>
<evidence type="ECO:0000313" key="3">
    <source>
        <dbReference type="EMBL" id="PJE74512.1"/>
    </source>
</evidence>
<protein>
    <recommendedName>
        <fullName evidence="2">UPF0102 protein COV01_00555</fullName>
    </recommendedName>
</protein>
<proteinExistence type="inferred from homology"/>
<dbReference type="AlphaFoldDB" id="A0A2M8LCZ6"/>
<evidence type="ECO:0000313" key="4">
    <source>
        <dbReference type="Proteomes" id="UP000228700"/>
    </source>
</evidence>
<dbReference type="EMBL" id="PFEQ01000001">
    <property type="protein sequence ID" value="PJE74512.1"/>
    <property type="molecule type" value="Genomic_DNA"/>
</dbReference>
<dbReference type="InterPro" id="IPR011856">
    <property type="entry name" value="tRNA_endonuc-like_dom_sf"/>
</dbReference>
<dbReference type="Gene3D" id="3.40.1350.10">
    <property type="match status" value="1"/>
</dbReference>
<dbReference type="InterPro" id="IPR011335">
    <property type="entry name" value="Restrct_endonuc-II-like"/>
</dbReference>
<comment type="similarity">
    <text evidence="1 2">Belongs to the UPF0102 family.</text>
</comment>
<comment type="caution">
    <text evidence="3">The sequence shown here is derived from an EMBL/GenBank/DDBJ whole genome shotgun (WGS) entry which is preliminary data.</text>
</comment>
<dbReference type="HAMAP" id="MF_00048">
    <property type="entry name" value="UPF0102"/>
    <property type="match status" value="1"/>
</dbReference>
<dbReference type="PANTHER" id="PTHR34039">
    <property type="entry name" value="UPF0102 PROTEIN YRAN"/>
    <property type="match status" value="1"/>
</dbReference>
<dbReference type="Pfam" id="PF02021">
    <property type="entry name" value="UPF0102"/>
    <property type="match status" value="1"/>
</dbReference>
<dbReference type="InterPro" id="IPR003509">
    <property type="entry name" value="UPF0102_YraN-like"/>
</dbReference>
<organism evidence="3 4">
    <name type="scientific">Candidatus Taylorbacteria bacterium CG10_big_fil_rev_8_21_14_0_10_41_48</name>
    <dbReference type="NCBI Taxonomy" id="1975024"/>
    <lineage>
        <taxon>Bacteria</taxon>
        <taxon>Candidatus Tayloriibacteriota</taxon>
    </lineage>
</organism>